<protein>
    <submittedName>
        <fullName evidence="6">Putative D-methionine-binding lipoprotein MetQ</fullName>
    </submittedName>
</protein>
<reference evidence="6" key="1">
    <citation type="submission" date="2019-08" db="EMBL/GenBank/DDBJ databases">
        <authorList>
            <person name="Kucharzyk K."/>
            <person name="Murdoch R.W."/>
            <person name="Higgins S."/>
            <person name="Loffler F."/>
        </authorList>
    </citation>
    <scope>NUCLEOTIDE SEQUENCE</scope>
</reference>
<keyword evidence="2" id="KW-0732">Signal</keyword>
<dbReference type="PANTHER" id="PTHR30429:SF1">
    <property type="entry name" value="D-METHIONINE-BINDING LIPOPROTEIN METQ-RELATED"/>
    <property type="match status" value="1"/>
</dbReference>
<dbReference type="GO" id="GO:0016020">
    <property type="term" value="C:membrane"/>
    <property type="evidence" value="ECO:0007669"/>
    <property type="project" value="UniProtKB-SubCell"/>
</dbReference>
<dbReference type="InterPro" id="IPR004872">
    <property type="entry name" value="Lipoprotein_NlpA"/>
</dbReference>
<sequence>MKKITILLTLLLSLLALAGCGGNNQKVADAPKKDAAPAVLKIGVTAGPHAEIMDNVKKLAEKQGLKLEIVEFSDYVSPNVALFQGELFANSMQHAPYLQATLKKEPKFDLKECFKTVNFPMAVYSKKIKKGETIPDGAIIAIPNDPSNGGRALLLLANAGLIKVKDINNVTTSVADITENIHNFKFRELDAATIPRSMDDVTVAVINANYALPAGLNPTNDSILLESAKNPFVNIFVTKDKNLKSEQIAKLKAIYQSPENEKFILEHFKGTILPAWK</sequence>
<comment type="subcellular location">
    <subcellularLocation>
        <location evidence="1">Membrane</location>
        <topology evidence="1">Lipid-anchor</topology>
    </subcellularLocation>
</comment>
<evidence type="ECO:0000256" key="1">
    <source>
        <dbReference type="ARBA" id="ARBA00004635"/>
    </source>
</evidence>
<dbReference type="Gene3D" id="3.40.190.10">
    <property type="entry name" value="Periplasmic binding protein-like II"/>
    <property type="match status" value="2"/>
</dbReference>
<evidence type="ECO:0000256" key="4">
    <source>
        <dbReference type="ARBA" id="ARBA00023139"/>
    </source>
</evidence>
<dbReference type="EMBL" id="VSSQ01000478">
    <property type="protein sequence ID" value="MPL95715.1"/>
    <property type="molecule type" value="Genomic_DNA"/>
</dbReference>
<dbReference type="PROSITE" id="PS51257">
    <property type="entry name" value="PROKAR_LIPOPROTEIN"/>
    <property type="match status" value="1"/>
</dbReference>
<comment type="caution">
    <text evidence="6">The sequence shown here is derived from an EMBL/GenBank/DDBJ whole genome shotgun (WGS) entry which is preliminary data.</text>
</comment>
<dbReference type="PIRSF" id="PIRSF002854">
    <property type="entry name" value="MetQ"/>
    <property type="match status" value="1"/>
</dbReference>
<evidence type="ECO:0000313" key="6">
    <source>
        <dbReference type="EMBL" id="MPL95715.1"/>
    </source>
</evidence>
<keyword evidence="5 6" id="KW-0449">Lipoprotein</keyword>
<name>A0A644VW83_9ZZZZ</name>
<evidence type="ECO:0000256" key="5">
    <source>
        <dbReference type="ARBA" id="ARBA00023288"/>
    </source>
</evidence>
<keyword evidence="3" id="KW-0472">Membrane</keyword>
<dbReference type="Pfam" id="PF03180">
    <property type="entry name" value="Lipoprotein_9"/>
    <property type="match status" value="1"/>
</dbReference>
<dbReference type="PANTHER" id="PTHR30429">
    <property type="entry name" value="D-METHIONINE-BINDING LIPOPROTEIN METQ"/>
    <property type="match status" value="1"/>
</dbReference>
<dbReference type="SUPFAM" id="SSF53850">
    <property type="entry name" value="Periplasmic binding protein-like II"/>
    <property type="match status" value="1"/>
</dbReference>
<proteinExistence type="predicted"/>
<keyword evidence="4" id="KW-0564">Palmitate</keyword>
<evidence type="ECO:0000256" key="2">
    <source>
        <dbReference type="ARBA" id="ARBA00022729"/>
    </source>
</evidence>
<dbReference type="AlphaFoldDB" id="A0A644VW83"/>
<evidence type="ECO:0000256" key="3">
    <source>
        <dbReference type="ARBA" id="ARBA00023136"/>
    </source>
</evidence>
<gene>
    <name evidence="6" type="primary">metQ_7</name>
    <name evidence="6" type="ORF">SDC9_41887</name>
</gene>
<organism evidence="6">
    <name type="scientific">bioreactor metagenome</name>
    <dbReference type="NCBI Taxonomy" id="1076179"/>
    <lineage>
        <taxon>unclassified sequences</taxon>
        <taxon>metagenomes</taxon>
        <taxon>ecological metagenomes</taxon>
    </lineage>
</organism>
<accession>A0A644VW83</accession>